<proteinExistence type="predicted"/>
<keyword evidence="3" id="KW-1185">Reference proteome</keyword>
<dbReference type="EMBL" id="SMAP01000002">
    <property type="protein sequence ID" value="TCT25226.1"/>
    <property type="molecule type" value="Genomic_DNA"/>
</dbReference>
<reference evidence="2 3" key="1">
    <citation type="submission" date="2019-03" db="EMBL/GenBank/DDBJ databases">
        <title>Genomic Encyclopedia of Type Strains, Phase IV (KMG-IV): sequencing the most valuable type-strain genomes for metagenomic binning, comparative biology and taxonomic classification.</title>
        <authorList>
            <person name="Goeker M."/>
        </authorList>
    </citation>
    <scope>NUCLEOTIDE SEQUENCE [LARGE SCALE GENOMIC DNA]</scope>
    <source>
        <strain evidence="2 3">DSM 13605</strain>
    </source>
</reference>
<evidence type="ECO:0008006" key="4">
    <source>
        <dbReference type="Google" id="ProtNLM"/>
    </source>
</evidence>
<evidence type="ECO:0000313" key="3">
    <source>
        <dbReference type="Proteomes" id="UP000295414"/>
    </source>
</evidence>
<dbReference type="RefSeq" id="WP_162797670.1">
    <property type="nucleotide sequence ID" value="NZ_MSZW01000010.1"/>
</dbReference>
<gene>
    <name evidence="2" type="ORF">EDC34_102114</name>
</gene>
<accession>A0A4R3N7V4</accession>
<dbReference type="Proteomes" id="UP000295414">
    <property type="component" value="Unassembled WGS sequence"/>
</dbReference>
<dbReference type="AlphaFoldDB" id="A0A4R3N7V4"/>
<feature type="compositionally biased region" description="Polar residues" evidence="1">
    <location>
        <begin position="47"/>
        <end position="57"/>
    </location>
</feature>
<feature type="region of interest" description="Disordered" evidence="1">
    <location>
        <begin position="32"/>
        <end position="58"/>
    </location>
</feature>
<sequence length="97" mass="9827">MSVSTTASSGLQAAQRQLDAAASVIARQPLAEAAGPRVEQADRATGGVSTSLRSDASASGLEGALVDARAATYAFQANLKVLRTQDALLGTLLDVRA</sequence>
<organism evidence="2 3">
    <name type="scientific">Thermomonas haemolytica</name>
    <dbReference type="NCBI Taxonomy" id="141949"/>
    <lineage>
        <taxon>Bacteria</taxon>
        <taxon>Pseudomonadati</taxon>
        <taxon>Pseudomonadota</taxon>
        <taxon>Gammaproteobacteria</taxon>
        <taxon>Lysobacterales</taxon>
        <taxon>Lysobacteraceae</taxon>
        <taxon>Thermomonas</taxon>
    </lineage>
</organism>
<comment type="caution">
    <text evidence="2">The sequence shown here is derived from an EMBL/GenBank/DDBJ whole genome shotgun (WGS) entry which is preliminary data.</text>
</comment>
<evidence type="ECO:0000256" key="1">
    <source>
        <dbReference type="SAM" id="MobiDB-lite"/>
    </source>
</evidence>
<name>A0A4R3N7V4_9GAMM</name>
<evidence type="ECO:0000313" key="2">
    <source>
        <dbReference type="EMBL" id="TCT25226.1"/>
    </source>
</evidence>
<protein>
    <recommendedName>
        <fullName evidence="4">Flagellar basal body rod FlgEFG protein</fullName>
    </recommendedName>
</protein>